<reference evidence="1 2" key="1">
    <citation type="submission" date="2019-02" db="EMBL/GenBank/DDBJ databases">
        <authorList>
            <person name="Lehtovirta-Morley E L."/>
        </authorList>
    </citation>
    <scope>NUCLEOTIDE SEQUENCE [LARGE SCALE GENOMIC DNA]</scope>
    <source>
        <strain evidence="1">NFRAN1</strain>
    </source>
</reference>
<dbReference type="KEGG" id="nfn:NFRAN_0821"/>
<protein>
    <submittedName>
        <fullName evidence="1">Uncharacterized protein</fullName>
    </submittedName>
</protein>
<keyword evidence="2" id="KW-1185">Reference proteome</keyword>
<sequence>MIKLLTLVTAACFLSSTLSIAGFTQINLEAFGQTNATTETKRGPQDPESTNTEMSSINITKTVKCDSSLGLPSDKSVCQFVLANVDSGQFTLEVSSEQSESTSFQGSSNGTIISVLPGNYSVTEVTFDTMEIENQLGENAIVDVLTETNGDCTGQFNELDTFLQATGSIEANETHVCEIINTLSISQGVSPEEP</sequence>
<dbReference type="OrthoDB" id="11178at2157"/>
<evidence type="ECO:0000313" key="1">
    <source>
        <dbReference type="EMBL" id="VFJ13143.1"/>
    </source>
</evidence>
<evidence type="ECO:0000313" key="2">
    <source>
        <dbReference type="Proteomes" id="UP000294299"/>
    </source>
</evidence>
<dbReference type="EMBL" id="LR216287">
    <property type="protein sequence ID" value="VFJ13143.1"/>
    <property type="molecule type" value="Genomic_DNA"/>
</dbReference>
<dbReference type="GeneID" id="39420305"/>
<dbReference type="AlphaFoldDB" id="A0A484I8T8"/>
<dbReference type="RefSeq" id="WP_134483096.1">
    <property type="nucleotide sequence ID" value="NZ_LR216287.1"/>
</dbReference>
<name>A0A484I8T8_9ARCH</name>
<organism evidence="1 2">
    <name type="scientific">Candidatus Nitrosocosmicus franklandianus</name>
    <dbReference type="NCBI Taxonomy" id="1798806"/>
    <lineage>
        <taxon>Archaea</taxon>
        <taxon>Nitrososphaerota</taxon>
        <taxon>Nitrososphaeria</taxon>
        <taxon>Nitrososphaerales</taxon>
        <taxon>Nitrososphaeraceae</taxon>
        <taxon>Candidatus Nitrosocosmicus</taxon>
    </lineage>
</organism>
<gene>
    <name evidence="1" type="ORF">NFRAN_0821</name>
</gene>
<proteinExistence type="predicted"/>
<dbReference type="Proteomes" id="UP000294299">
    <property type="component" value="Chromosome NFRAN"/>
</dbReference>
<accession>A0A484I8T8</accession>